<dbReference type="EMBL" id="BX569693">
    <property type="protein sequence ID" value="CAE08015.1"/>
    <property type="molecule type" value="Genomic_DNA"/>
</dbReference>
<dbReference type="RefSeq" id="WP_011128364.1">
    <property type="nucleotide sequence ID" value="NC_005070.1"/>
</dbReference>
<organism evidence="1 2">
    <name type="scientific">Parasynechococcus marenigrum (strain WH8102)</name>
    <dbReference type="NCBI Taxonomy" id="84588"/>
    <lineage>
        <taxon>Bacteria</taxon>
        <taxon>Bacillati</taxon>
        <taxon>Cyanobacteriota</taxon>
        <taxon>Cyanophyceae</taxon>
        <taxon>Synechococcales</taxon>
        <taxon>Prochlorococcaceae</taxon>
        <taxon>Parasynechococcus</taxon>
        <taxon>Parasynechococcus marenigrum</taxon>
    </lineage>
</organism>
<evidence type="ECO:0000313" key="1">
    <source>
        <dbReference type="EMBL" id="CAE08015.1"/>
    </source>
</evidence>
<dbReference type="STRING" id="84588.SYNW1500"/>
<protein>
    <submittedName>
        <fullName evidence="1">Uncharacterized protein</fullName>
    </submittedName>
</protein>
<reference evidence="1 2" key="1">
    <citation type="journal article" date="2003" name="Nature">
        <title>The genome of a motile marine Synechococcus.</title>
        <authorList>
            <person name="Palenik B."/>
            <person name="Brahamsha B."/>
            <person name="Larimer F."/>
            <person name="Land M."/>
            <person name="Hauser L."/>
            <person name="Chain P."/>
            <person name="Lamerdin J."/>
            <person name="Regala W."/>
            <person name="Allen E.A."/>
            <person name="McCarren J."/>
            <person name="Paulsen I."/>
            <person name="Dufresne A."/>
            <person name="Partensky F."/>
            <person name="Webb E."/>
            <person name="Waterbury J."/>
        </authorList>
    </citation>
    <scope>NUCLEOTIDE SEQUENCE [LARGE SCALE GENOMIC DNA]</scope>
    <source>
        <strain evidence="1 2">WH8102</strain>
    </source>
</reference>
<dbReference type="AlphaFoldDB" id="Q7U640"/>
<dbReference type="HOGENOM" id="CLU_131570_0_0_3"/>
<dbReference type="eggNOG" id="ENOG50322M4">
    <property type="taxonomic scope" value="Bacteria"/>
</dbReference>
<accession>Q7U640</accession>
<sequence>MAVVTLLSDFVDGSSMALAEDTDASDLNAFMTANQGRLWASVQQRRRQKQLTGVRRGPGTVFFARDQRAAAAVENYLRCDKGSQEEQQALEAMQKAGVEIAPHVGSDGERRVLLDGQLRGLTPQAKVQGFGG</sequence>
<name>Q7U640_PARMW</name>
<gene>
    <name evidence="1" type="ordered locus">SYNW1500</name>
</gene>
<evidence type="ECO:0000313" key="2">
    <source>
        <dbReference type="Proteomes" id="UP000001422"/>
    </source>
</evidence>
<proteinExistence type="predicted"/>
<dbReference type="KEGG" id="syw:SYNW1500"/>
<dbReference type="Proteomes" id="UP000001422">
    <property type="component" value="Chromosome"/>
</dbReference>
<keyword evidence="2" id="KW-1185">Reference proteome</keyword>